<dbReference type="KEGG" id="ngg:RG540_PA10090"/>
<evidence type="ECO:0000256" key="1">
    <source>
        <dbReference type="SAM" id="MobiDB-lite"/>
    </source>
</evidence>
<dbReference type="Pfam" id="PF18856">
    <property type="entry name" value="baeRF_family12"/>
    <property type="match status" value="1"/>
</dbReference>
<sequence length="134" mass="14098">MELPHNTIIAVADGEKLSLFQNEGDAANVKLKAMPSAEINSSKISSGGRHSSSSANPDDSQQNEDGFSSGVADLLNKQALGGKIRSLVVVAAPRTLGEMRKSYHKSLSDILIGELDKDLTGHSLQDIEKALAAA</sequence>
<dbReference type="Proteomes" id="UP000028181">
    <property type="component" value="Plasmid pHAMBI540a"/>
</dbReference>
<evidence type="ECO:0000313" key="2">
    <source>
        <dbReference type="EMBL" id="CDN51685.1"/>
    </source>
</evidence>
<dbReference type="HOGENOM" id="CLU_105864_3_1_5"/>
<name>A0A068T2H5_NEOGA</name>
<dbReference type="EMBL" id="HG938354">
    <property type="protein sequence ID" value="CDN51685.1"/>
    <property type="molecule type" value="Genomic_DNA"/>
</dbReference>
<feature type="compositionally biased region" description="Polar residues" evidence="1">
    <location>
        <begin position="55"/>
        <end position="66"/>
    </location>
</feature>
<organism evidence="2 3">
    <name type="scientific">Neorhizobium galegae bv. orientalis str. HAMBI 540</name>
    <dbReference type="NCBI Taxonomy" id="1028800"/>
    <lineage>
        <taxon>Bacteria</taxon>
        <taxon>Pseudomonadati</taxon>
        <taxon>Pseudomonadota</taxon>
        <taxon>Alphaproteobacteria</taxon>
        <taxon>Hyphomicrobiales</taxon>
        <taxon>Rhizobiaceae</taxon>
        <taxon>Rhizobium/Agrobacterium group</taxon>
        <taxon>Neorhizobium</taxon>
    </lineage>
</organism>
<accession>A0A068T2H5</accession>
<dbReference type="GeneID" id="24260308"/>
<geneLocation type="plasmid" evidence="3">
    <name>II</name>
</geneLocation>
<dbReference type="RefSeq" id="WP_041365264.1">
    <property type="nucleotide sequence ID" value="NZ_HG938354.1"/>
</dbReference>
<protein>
    <submittedName>
        <fullName evidence="2">Putative attachment-related protein</fullName>
    </submittedName>
</protein>
<feature type="region of interest" description="Disordered" evidence="1">
    <location>
        <begin position="40"/>
        <end position="69"/>
    </location>
</feature>
<feature type="compositionally biased region" description="Low complexity" evidence="1">
    <location>
        <begin position="41"/>
        <end position="54"/>
    </location>
</feature>
<dbReference type="OrthoDB" id="9812459at2"/>
<keyword evidence="3" id="KW-1185">Reference proteome</keyword>
<dbReference type="eggNOG" id="COG5622">
    <property type="taxonomic scope" value="Bacteria"/>
</dbReference>
<dbReference type="PATRIC" id="fig|1028800.3.peg.5643"/>
<reference evidence="3" key="1">
    <citation type="journal article" date="2014" name="BMC Genomics">
        <title>Genome sequencing of two Neorhizobium galegae strains reveals a noeT gene responsible for the unusual acetylation of the nodulation factors.</title>
        <authorList>
            <person name="Osterman J."/>
            <person name="Marsh J."/>
            <person name="Laine P.K."/>
            <person name="Zeng Z."/>
            <person name="Alatalo E."/>
            <person name="Sullivan J.T."/>
            <person name="Young J.P."/>
            <person name="Thomas-Oates J."/>
            <person name="Paulin L."/>
            <person name="Lindstrom K."/>
        </authorList>
    </citation>
    <scope>NUCLEOTIDE SEQUENCE [LARGE SCALE GENOMIC DNA]</scope>
    <source>
        <strain evidence="3">HAMBI 540</strain>
    </source>
</reference>
<dbReference type="InterPro" id="IPR041374">
    <property type="entry name" value="BaeRF_family12"/>
</dbReference>
<evidence type="ECO:0000313" key="3">
    <source>
        <dbReference type="Proteomes" id="UP000028181"/>
    </source>
</evidence>
<dbReference type="AlphaFoldDB" id="A0A068T2H5"/>
<keyword evidence="2" id="KW-0614">Plasmid</keyword>
<proteinExistence type="predicted"/>
<gene>
    <name evidence="2" type="ORF">RG540_PA10090</name>
</gene>